<keyword evidence="1" id="KW-1133">Transmembrane helix</keyword>
<evidence type="ECO:0008006" key="4">
    <source>
        <dbReference type="Google" id="ProtNLM"/>
    </source>
</evidence>
<proteinExistence type="predicted"/>
<gene>
    <name evidence="2" type="ORF">CEY16_07060</name>
</gene>
<feature type="transmembrane region" description="Helical" evidence="1">
    <location>
        <begin position="46"/>
        <end position="64"/>
    </location>
</feature>
<feature type="transmembrane region" description="Helical" evidence="1">
    <location>
        <begin position="76"/>
        <end position="95"/>
    </location>
</feature>
<evidence type="ECO:0000256" key="1">
    <source>
        <dbReference type="SAM" id="Phobius"/>
    </source>
</evidence>
<dbReference type="Proteomes" id="UP000243524">
    <property type="component" value="Unassembled WGS sequence"/>
</dbReference>
<feature type="transmembrane region" description="Helical" evidence="1">
    <location>
        <begin position="6"/>
        <end position="26"/>
    </location>
</feature>
<dbReference type="RefSeq" id="WP_101331293.1">
    <property type="nucleotide sequence ID" value="NZ_PJNH01000002.1"/>
</dbReference>
<dbReference type="AlphaFoldDB" id="A0A2I0QTK9"/>
<keyword evidence="1" id="KW-0472">Membrane</keyword>
<evidence type="ECO:0000313" key="2">
    <source>
        <dbReference type="EMBL" id="PKR77685.1"/>
    </source>
</evidence>
<keyword evidence="1" id="KW-0812">Transmembrane</keyword>
<feature type="transmembrane region" description="Helical" evidence="1">
    <location>
        <begin position="107"/>
        <end position="127"/>
    </location>
</feature>
<dbReference type="Pfam" id="PF13789">
    <property type="entry name" value="DUF4181"/>
    <property type="match status" value="1"/>
</dbReference>
<sequence>MVEKFILIAIAYLVVTYILELVLVKLFDVDKPEERDERYVNNFHHYLHRGLLVLSFLILFFGFYYESKYGSLSVWWILATGFAPIFVGLLIDLVMQLKYQPQFRRHILSAFHIIWLTGTVFTFFNIIT</sequence>
<evidence type="ECO:0000313" key="3">
    <source>
        <dbReference type="Proteomes" id="UP000243524"/>
    </source>
</evidence>
<comment type="caution">
    <text evidence="2">The sequence shown here is derived from an EMBL/GenBank/DDBJ whole genome shotgun (WGS) entry which is preliminary data.</text>
</comment>
<keyword evidence="3" id="KW-1185">Reference proteome</keyword>
<name>A0A2I0QTK9_9BACI</name>
<accession>A0A2I0QTK9</accession>
<reference evidence="2 3" key="1">
    <citation type="submission" date="2017-06" db="EMBL/GenBank/DDBJ databases">
        <title>the draft geome sequence of Illustriluteabacillus marina B3227.</title>
        <authorList>
            <person name="He R.-H."/>
            <person name="Du Z.-J."/>
        </authorList>
    </citation>
    <scope>NUCLEOTIDE SEQUENCE [LARGE SCALE GENOMIC DNA]</scope>
    <source>
        <strain evidence="2 3">B3227</strain>
    </source>
</reference>
<protein>
    <recommendedName>
        <fullName evidence="4">DUF4181 domain-containing protein</fullName>
    </recommendedName>
</protein>
<dbReference type="InterPro" id="IPR025441">
    <property type="entry name" value="DUF4181"/>
</dbReference>
<organism evidence="2 3">
    <name type="scientific">Halalkalibacillus sediminis</name>
    <dbReference type="NCBI Taxonomy" id="2018042"/>
    <lineage>
        <taxon>Bacteria</taxon>
        <taxon>Bacillati</taxon>
        <taxon>Bacillota</taxon>
        <taxon>Bacilli</taxon>
        <taxon>Bacillales</taxon>
        <taxon>Bacillaceae</taxon>
        <taxon>Halalkalibacillus</taxon>
    </lineage>
</organism>
<dbReference type="EMBL" id="PJNH01000002">
    <property type="protein sequence ID" value="PKR77685.1"/>
    <property type="molecule type" value="Genomic_DNA"/>
</dbReference>